<dbReference type="AlphaFoldDB" id="A0AAN9TG02"/>
<proteinExistence type="predicted"/>
<comment type="subcellular location">
    <subcellularLocation>
        <location evidence="1">Nucleus</location>
    </subcellularLocation>
</comment>
<sequence>METSHAKMRCEETGSEQKRKHSSIEDKQRAIDLIDAGEPLESVAAKIGAPPSFIQYILGNREAVLKEHESSAALSSKRFRSYEYLVSSICRVKRWLCQIAVRSTCHDSSEDIKVGSVDVKDAEIGM</sequence>
<accession>A0AAN9TG02</accession>
<dbReference type="GO" id="GO:0005634">
    <property type="term" value="C:nucleus"/>
    <property type="evidence" value="ECO:0007669"/>
    <property type="project" value="UniProtKB-SubCell"/>
</dbReference>
<feature type="region of interest" description="Disordered" evidence="2">
    <location>
        <begin position="1"/>
        <end position="26"/>
    </location>
</feature>
<comment type="caution">
    <text evidence="3">The sequence shown here is derived from an EMBL/GenBank/DDBJ whole genome shotgun (WGS) entry which is preliminary data.</text>
</comment>
<reference evidence="3 4" key="1">
    <citation type="submission" date="2024-03" db="EMBL/GenBank/DDBJ databases">
        <title>Adaptation during the transition from Ophiocordyceps entomopathogen to insect associate is accompanied by gene loss and intensified selection.</title>
        <authorList>
            <person name="Ward C.M."/>
            <person name="Onetto C.A."/>
            <person name="Borneman A.R."/>
        </authorList>
    </citation>
    <scope>NUCLEOTIDE SEQUENCE [LARGE SCALE GENOMIC DNA]</scope>
    <source>
        <strain evidence="3">AWRI1</strain>
        <tissue evidence="3">Single Adult Female</tissue>
    </source>
</reference>
<dbReference type="EMBL" id="JBBCAQ010000033">
    <property type="protein sequence ID" value="KAK7582637.1"/>
    <property type="molecule type" value="Genomic_DNA"/>
</dbReference>
<dbReference type="SUPFAM" id="SSF46689">
    <property type="entry name" value="Homeodomain-like"/>
    <property type="match status" value="1"/>
</dbReference>
<organism evidence="3 4">
    <name type="scientific">Parthenolecanium corni</name>
    <dbReference type="NCBI Taxonomy" id="536013"/>
    <lineage>
        <taxon>Eukaryota</taxon>
        <taxon>Metazoa</taxon>
        <taxon>Ecdysozoa</taxon>
        <taxon>Arthropoda</taxon>
        <taxon>Hexapoda</taxon>
        <taxon>Insecta</taxon>
        <taxon>Pterygota</taxon>
        <taxon>Neoptera</taxon>
        <taxon>Paraneoptera</taxon>
        <taxon>Hemiptera</taxon>
        <taxon>Sternorrhyncha</taxon>
        <taxon>Coccoidea</taxon>
        <taxon>Coccidae</taxon>
        <taxon>Parthenolecanium</taxon>
    </lineage>
</organism>
<name>A0AAN9TG02_9HEMI</name>
<dbReference type="InterPro" id="IPR009057">
    <property type="entry name" value="Homeodomain-like_sf"/>
</dbReference>
<evidence type="ECO:0000256" key="2">
    <source>
        <dbReference type="SAM" id="MobiDB-lite"/>
    </source>
</evidence>
<protein>
    <submittedName>
        <fullName evidence="3">Uncharacterized protein</fullName>
    </submittedName>
</protein>
<dbReference type="Proteomes" id="UP001367676">
    <property type="component" value="Unassembled WGS sequence"/>
</dbReference>
<evidence type="ECO:0000313" key="4">
    <source>
        <dbReference type="Proteomes" id="UP001367676"/>
    </source>
</evidence>
<evidence type="ECO:0000313" key="3">
    <source>
        <dbReference type="EMBL" id="KAK7582637.1"/>
    </source>
</evidence>
<dbReference type="Gene3D" id="1.10.10.10">
    <property type="entry name" value="Winged helix-like DNA-binding domain superfamily/Winged helix DNA-binding domain"/>
    <property type="match status" value="1"/>
</dbReference>
<evidence type="ECO:0000256" key="1">
    <source>
        <dbReference type="ARBA" id="ARBA00004123"/>
    </source>
</evidence>
<keyword evidence="4" id="KW-1185">Reference proteome</keyword>
<gene>
    <name evidence="3" type="ORF">V9T40_014082</name>
</gene>
<dbReference type="InterPro" id="IPR036388">
    <property type="entry name" value="WH-like_DNA-bd_sf"/>
</dbReference>